<dbReference type="EMBL" id="JACFYF010000001">
    <property type="protein sequence ID" value="MBA5760738.1"/>
    <property type="molecule type" value="Genomic_DNA"/>
</dbReference>
<name>A0A7W2FMC0_9VIBR</name>
<reference evidence="5 6" key="1">
    <citation type="submission" date="2020-07" db="EMBL/GenBank/DDBJ databases">
        <title>Vibrio marinisediminis sp. nov., isolated from marine sediment.</title>
        <authorList>
            <person name="Ji X."/>
        </authorList>
    </citation>
    <scope>NUCLEOTIDE SEQUENCE [LARGE SCALE GENOMIC DNA]</scope>
    <source>
        <strain evidence="5 6">404</strain>
    </source>
</reference>
<protein>
    <recommendedName>
        <fullName evidence="1">citrate lyase holo-[acyl-carrier protein] synthase</fullName>
        <ecNumber evidence="1">2.7.7.61</ecNumber>
    </recommendedName>
</protein>
<proteinExistence type="predicted"/>
<gene>
    <name evidence="5" type="primary">citX</name>
    <name evidence="5" type="ORF">H2O73_00115</name>
</gene>
<keyword evidence="3 5" id="KW-0548">Nucleotidyltransferase</keyword>
<evidence type="ECO:0000313" key="6">
    <source>
        <dbReference type="Proteomes" id="UP000571701"/>
    </source>
</evidence>
<dbReference type="NCBIfam" id="TIGR03124">
    <property type="entry name" value="citrate_citX"/>
    <property type="match status" value="1"/>
</dbReference>
<dbReference type="GO" id="GO:0016829">
    <property type="term" value="F:lyase activity"/>
    <property type="evidence" value="ECO:0007669"/>
    <property type="project" value="UniProtKB-KW"/>
</dbReference>
<keyword evidence="6" id="KW-1185">Reference proteome</keyword>
<keyword evidence="5" id="KW-0456">Lyase</keyword>
<dbReference type="Proteomes" id="UP000571701">
    <property type="component" value="Unassembled WGS sequence"/>
</dbReference>
<dbReference type="InterPro" id="IPR005551">
    <property type="entry name" value="CitX"/>
</dbReference>
<evidence type="ECO:0000256" key="3">
    <source>
        <dbReference type="ARBA" id="ARBA00022695"/>
    </source>
</evidence>
<dbReference type="Pfam" id="PF03802">
    <property type="entry name" value="CitX"/>
    <property type="match status" value="1"/>
</dbReference>
<dbReference type="RefSeq" id="WP_182105338.1">
    <property type="nucleotide sequence ID" value="NZ_JACFYF010000001.1"/>
</dbReference>
<evidence type="ECO:0000256" key="2">
    <source>
        <dbReference type="ARBA" id="ARBA00022679"/>
    </source>
</evidence>
<comment type="catalytic activity">
    <reaction evidence="4">
        <text>apo-[citrate lyase ACP] + 2'-(5''-triphospho-alpha-D-ribosyl)-3'-dephospho-CoA = holo-[citrate lyase ACP] + diphosphate</text>
        <dbReference type="Rhea" id="RHEA:16333"/>
        <dbReference type="Rhea" id="RHEA-COMP:10157"/>
        <dbReference type="Rhea" id="RHEA-COMP:10158"/>
        <dbReference type="ChEBI" id="CHEBI:29999"/>
        <dbReference type="ChEBI" id="CHEBI:33019"/>
        <dbReference type="ChEBI" id="CHEBI:61378"/>
        <dbReference type="ChEBI" id="CHEBI:82683"/>
        <dbReference type="EC" id="2.7.7.61"/>
    </reaction>
</comment>
<dbReference type="GO" id="GO:0050519">
    <property type="term" value="F:holo-citrate lyase synthase activity"/>
    <property type="evidence" value="ECO:0007669"/>
    <property type="project" value="UniProtKB-EC"/>
</dbReference>
<keyword evidence="2 5" id="KW-0808">Transferase</keyword>
<evidence type="ECO:0000313" key="5">
    <source>
        <dbReference type="EMBL" id="MBA5760738.1"/>
    </source>
</evidence>
<dbReference type="AlphaFoldDB" id="A0A7W2FMC0"/>
<accession>A0A7W2FMC0</accession>
<sequence length="162" mass="18510">MLDTLSPLEQYSEERQQLLNNYKLPVVTLKLNLPAELQHHSYANTLFEAAMATFDHQLAANEIQLVDKRVSRDNRHQAMFSTHFHSVTLLKKLMIEIESTHPWGSLFDFDVISAQGKTLSRRSAYMEPRSCLVCDNAAQKCAGIRRHSVQEIEQAVKNLMGL</sequence>
<comment type="caution">
    <text evidence="5">The sequence shown here is derived from an EMBL/GenBank/DDBJ whole genome shotgun (WGS) entry which is preliminary data.</text>
</comment>
<evidence type="ECO:0000256" key="4">
    <source>
        <dbReference type="ARBA" id="ARBA00048574"/>
    </source>
</evidence>
<organism evidence="5 6">
    <name type="scientific">Vibrio marinisediminis</name>
    <dbReference type="NCBI Taxonomy" id="2758441"/>
    <lineage>
        <taxon>Bacteria</taxon>
        <taxon>Pseudomonadati</taxon>
        <taxon>Pseudomonadota</taxon>
        <taxon>Gammaproteobacteria</taxon>
        <taxon>Vibrionales</taxon>
        <taxon>Vibrionaceae</taxon>
        <taxon>Vibrio</taxon>
    </lineage>
</organism>
<evidence type="ECO:0000256" key="1">
    <source>
        <dbReference type="ARBA" id="ARBA00012524"/>
    </source>
</evidence>
<dbReference type="EC" id="2.7.7.61" evidence="1"/>
<dbReference type="GO" id="GO:0051191">
    <property type="term" value="P:prosthetic group biosynthetic process"/>
    <property type="evidence" value="ECO:0007669"/>
    <property type="project" value="InterPro"/>
</dbReference>